<name>A0ACA9TKS7_BIOOC</name>
<sequence length="429" mass="48822">MEKTITISARTNDVASLDEPPAHWIGNPPTHFQNPWPSFRHHNPTWGDIWRVRFGSGRNFIPVPVKRDELVNIRKPDWGAGKKGTKATWFGHSSFLIETAADEGRDRGVRILMDPVFYERMGPTNFIGPKRFSETPCKVRDLPLVDVVCISHNHYDHLDIDVIKKLYLDKRRTAALHFFCGLGTKAWFTSIGVRPEHVTEMDWWDELEIGVLDVGTVKLVCTPAQHGSRRSAWDRGAMLWCGFILEEVGLAENKRIYFAGDTGYRSITEEDVAAGKDINDLPRCPAFAQIGERYGPFDLSLLPIGCYTPRTFLSGVHCAPEDSIEIHVDIRSKKSLGMHYGTVRGGLSAQYEDVREPPRRWREACEKRGLTWNDEITLCDIGETVPWGAARNDDKRDKRGKKIWKGLMEEYAQLSKSTKTTFPKDIPRT</sequence>
<gene>
    <name evidence="1" type="ORF">CRV2_00002963</name>
</gene>
<evidence type="ECO:0000313" key="2">
    <source>
        <dbReference type="Proteomes" id="UP000836387"/>
    </source>
</evidence>
<accession>A0ACA9TKS7</accession>
<organism evidence="1 2">
    <name type="scientific">Clonostachys rosea f. rosea IK726</name>
    <dbReference type="NCBI Taxonomy" id="1349383"/>
    <lineage>
        <taxon>Eukaryota</taxon>
        <taxon>Fungi</taxon>
        <taxon>Dikarya</taxon>
        <taxon>Ascomycota</taxon>
        <taxon>Pezizomycotina</taxon>
        <taxon>Sordariomycetes</taxon>
        <taxon>Hypocreomycetidae</taxon>
        <taxon>Hypocreales</taxon>
        <taxon>Bionectriaceae</taxon>
        <taxon>Clonostachys</taxon>
    </lineage>
</organism>
<comment type="caution">
    <text evidence="1">The sequence shown here is derived from an EMBL/GenBank/DDBJ whole genome shotgun (WGS) entry which is preliminary data.</text>
</comment>
<dbReference type="Proteomes" id="UP000836387">
    <property type="component" value="Unassembled WGS sequence"/>
</dbReference>
<proteinExistence type="predicted"/>
<keyword evidence="2" id="KW-1185">Reference proteome</keyword>
<protein>
    <submittedName>
        <fullName evidence="1">Uncharacterized protein</fullName>
    </submittedName>
</protein>
<reference evidence="1" key="1">
    <citation type="submission" date="2020-04" db="EMBL/GenBank/DDBJ databases">
        <authorList>
            <person name="Broberg M."/>
        </authorList>
    </citation>
    <scope>NUCLEOTIDE SEQUENCE</scope>
</reference>
<reference evidence="1" key="2">
    <citation type="submission" date="2021-10" db="EMBL/GenBank/DDBJ databases">
        <authorList>
            <person name="Piombo E."/>
        </authorList>
    </citation>
    <scope>NUCLEOTIDE SEQUENCE</scope>
</reference>
<dbReference type="EMBL" id="CADEHS020000005">
    <property type="protein sequence ID" value="CAG9941532.1"/>
    <property type="molecule type" value="Genomic_DNA"/>
</dbReference>
<evidence type="ECO:0000313" key="1">
    <source>
        <dbReference type="EMBL" id="CAG9941532.1"/>
    </source>
</evidence>